<sequence length="165" mass="18819">MISIFSELLESCVEVFMDDFTMYGHSFMACLESLSIVLDRYIETNLVLNFEKCHFMVTKGIVLGYLMSNRGIEVDKAKIDIISSLSHRASVQEVHSFLGHVGYASHTLDSTQANYTTTEKELLGIVFALDKFCTYFLDSKIVIFFDHATLKFLLKKPDAKPRLIR</sequence>
<comment type="caution">
    <text evidence="8">The sequence shown here is derived from an EMBL/GenBank/DDBJ whole genome shotgun (WGS) entry which is preliminary data.</text>
</comment>
<keyword evidence="9" id="KW-1185">Reference proteome</keyword>
<feature type="non-terminal residue" evidence="8">
    <location>
        <position position="1"/>
    </location>
</feature>
<proteinExistence type="predicted"/>
<dbReference type="Pfam" id="PF17917">
    <property type="entry name" value="RT_RNaseH"/>
    <property type="match status" value="1"/>
</dbReference>
<reference evidence="8" key="1">
    <citation type="submission" date="2018-05" db="EMBL/GenBank/DDBJ databases">
        <title>Draft genome of Mucuna pruriens seed.</title>
        <authorList>
            <person name="Nnadi N.E."/>
            <person name="Vos R."/>
            <person name="Hasami M.H."/>
            <person name="Devisetty U.K."/>
            <person name="Aguiy J.C."/>
        </authorList>
    </citation>
    <scope>NUCLEOTIDE SEQUENCE [LARGE SCALE GENOMIC DNA]</scope>
    <source>
        <strain evidence="8">JCA_2017</strain>
    </source>
</reference>
<evidence type="ECO:0000256" key="5">
    <source>
        <dbReference type="ARBA" id="ARBA00022801"/>
    </source>
</evidence>
<dbReference type="InterPro" id="IPR043128">
    <property type="entry name" value="Rev_trsase/Diguanyl_cyclase"/>
</dbReference>
<dbReference type="InterPro" id="IPR041373">
    <property type="entry name" value="RT_RNaseH"/>
</dbReference>
<dbReference type="SUPFAM" id="SSF56672">
    <property type="entry name" value="DNA/RNA polymerases"/>
    <property type="match status" value="1"/>
</dbReference>
<keyword evidence="2" id="KW-0548">Nucleotidyltransferase</keyword>
<dbReference type="PANTHER" id="PTHR37984:SF5">
    <property type="entry name" value="PROTEIN NYNRIN-LIKE"/>
    <property type="match status" value="1"/>
</dbReference>
<dbReference type="GO" id="GO:0003964">
    <property type="term" value="F:RNA-directed DNA polymerase activity"/>
    <property type="evidence" value="ECO:0007669"/>
    <property type="project" value="UniProtKB-KW"/>
</dbReference>
<keyword evidence="6" id="KW-0695">RNA-directed DNA polymerase</keyword>
<keyword evidence="3" id="KW-0540">Nuclease</keyword>
<evidence type="ECO:0000313" key="8">
    <source>
        <dbReference type="EMBL" id="RDX97883.1"/>
    </source>
</evidence>
<dbReference type="InterPro" id="IPR050951">
    <property type="entry name" value="Retrovirus_Pol_polyprotein"/>
</dbReference>
<gene>
    <name evidence="8" type="primary">pol</name>
    <name evidence="8" type="ORF">CR513_19283</name>
</gene>
<dbReference type="Proteomes" id="UP000257109">
    <property type="component" value="Unassembled WGS sequence"/>
</dbReference>
<keyword evidence="5" id="KW-0378">Hydrolase</keyword>
<dbReference type="PANTHER" id="PTHR37984">
    <property type="entry name" value="PROTEIN CBG26694"/>
    <property type="match status" value="1"/>
</dbReference>
<name>A0A371H5D8_MUCPR</name>
<feature type="domain" description="Reverse transcriptase RNase H-like" evidence="7">
    <location>
        <begin position="92"/>
        <end position="165"/>
    </location>
</feature>
<evidence type="ECO:0000256" key="4">
    <source>
        <dbReference type="ARBA" id="ARBA00022759"/>
    </source>
</evidence>
<dbReference type="OrthoDB" id="2020560at2759"/>
<organism evidence="8 9">
    <name type="scientific">Mucuna pruriens</name>
    <name type="common">Velvet bean</name>
    <name type="synonym">Dolichos pruriens</name>
    <dbReference type="NCBI Taxonomy" id="157652"/>
    <lineage>
        <taxon>Eukaryota</taxon>
        <taxon>Viridiplantae</taxon>
        <taxon>Streptophyta</taxon>
        <taxon>Embryophyta</taxon>
        <taxon>Tracheophyta</taxon>
        <taxon>Spermatophyta</taxon>
        <taxon>Magnoliopsida</taxon>
        <taxon>eudicotyledons</taxon>
        <taxon>Gunneridae</taxon>
        <taxon>Pentapetalae</taxon>
        <taxon>rosids</taxon>
        <taxon>fabids</taxon>
        <taxon>Fabales</taxon>
        <taxon>Fabaceae</taxon>
        <taxon>Papilionoideae</taxon>
        <taxon>50 kb inversion clade</taxon>
        <taxon>NPAAA clade</taxon>
        <taxon>indigoferoid/millettioid clade</taxon>
        <taxon>Phaseoleae</taxon>
        <taxon>Mucuna</taxon>
    </lineage>
</organism>
<keyword evidence="4" id="KW-0255">Endonuclease</keyword>
<evidence type="ECO:0000256" key="2">
    <source>
        <dbReference type="ARBA" id="ARBA00022695"/>
    </source>
</evidence>
<dbReference type="EMBL" id="QJKJ01003554">
    <property type="protein sequence ID" value="RDX97883.1"/>
    <property type="molecule type" value="Genomic_DNA"/>
</dbReference>
<protein>
    <submittedName>
        <fullName evidence="8">Retrovirus-related Pol polyprotein from transposon opus</fullName>
    </submittedName>
</protein>
<evidence type="ECO:0000256" key="6">
    <source>
        <dbReference type="ARBA" id="ARBA00022918"/>
    </source>
</evidence>
<evidence type="ECO:0000313" key="9">
    <source>
        <dbReference type="Proteomes" id="UP000257109"/>
    </source>
</evidence>
<evidence type="ECO:0000256" key="1">
    <source>
        <dbReference type="ARBA" id="ARBA00022679"/>
    </source>
</evidence>
<evidence type="ECO:0000259" key="7">
    <source>
        <dbReference type="Pfam" id="PF17917"/>
    </source>
</evidence>
<dbReference type="GO" id="GO:0016787">
    <property type="term" value="F:hydrolase activity"/>
    <property type="evidence" value="ECO:0007669"/>
    <property type="project" value="UniProtKB-KW"/>
</dbReference>
<dbReference type="Gene3D" id="3.30.70.270">
    <property type="match status" value="1"/>
</dbReference>
<dbReference type="AlphaFoldDB" id="A0A371H5D8"/>
<dbReference type="InterPro" id="IPR043502">
    <property type="entry name" value="DNA/RNA_pol_sf"/>
</dbReference>
<dbReference type="GO" id="GO:0004519">
    <property type="term" value="F:endonuclease activity"/>
    <property type="evidence" value="ECO:0007669"/>
    <property type="project" value="UniProtKB-KW"/>
</dbReference>
<evidence type="ECO:0000256" key="3">
    <source>
        <dbReference type="ARBA" id="ARBA00022722"/>
    </source>
</evidence>
<keyword evidence="1" id="KW-0808">Transferase</keyword>
<accession>A0A371H5D8</accession>